<dbReference type="AlphaFoldDB" id="F1TJ23"/>
<keyword evidence="2" id="KW-1185">Reference proteome</keyword>
<gene>
    <name evidence="1" type="ORF">HMPREF0724_11896</name>
</gene>
<accession>F1TJ23</accession>
<evidence type="ECO:0000313" key="1">
    <source>
        <dbReference type="EMBL" id="EGD24360.1"/>
    </source>
</evidence>
<name>F1TJ23_RHOHA</name>
<comment type="caution">
    <text evidence="1">The sequence shown here is derived from an EMBL/GenBank/DDBJ whole genome shotgun (WGS) entry which is preliminary data.</text>
</comment>
<organism evidence="1 2">
    <name type="scientific">Prescottella equi ATCC 33707</name>
    <dbReference type="NCBI Taxonomy" id="525370"/>
    <lineage>
        <taxon>Bacteria</taxon>
        <taxon>Bacillati</taxon>
        <taxon>Actinomycetota</taxon>
        <taxon>Actinomycetes</taxon>
        <taxon>Mycobacteriales</taxon>
        <taxon>Nocardiaceae</taxon>
        <taxon>Prescottella</taxon>
    </lineage>
</organism>
<dbReference type="HOGENOM" id="CLU_3238824_0_0_11"/>
<protein>
    <submittedName>
        <fullName evidence="1">Uncharacterized protein</fullName>
    </submittedName>
</protein>
<evidence type="ECO:0000313" key="2">
    <source>
        <dbReference type="Proteomes" id="UP000004245"/>
    </source>
</evidence>
<proteinExistence type="predicted"/>
<sequence length="43" mass="4872">MFESMGLLLRQTFREVPALKSRDASRRGWAYGEVATDEGPVSR</sequence>
<dbReference type="EMBL" id="ADNW02000009">
    <property type="protein sequence ID" value="EGD24360.1"/>
    <property type="molecule type" value="Genomic_DNA"/>
</dbReference>
<reference evidence="1" key="1">
    <citation type="submission" date="2011-01" db="EMBL/GenBank/DDBJ databases">
        <authorList>
            <person name="Muzny D."/>
            <person name="Qin X."/>
            <person name="Buhay C."/>
            <person name="Dugan-Rocha S."/>
            <person name="Ding Y."/>
            <person name="Chen G."/>
            <person name="Hawes A."/>
            <person name="Holder M."/>
            <person name="Jhangiani S."/>
            <person name="Johnson A."/>
            <person name="Khan Z."/>
            <person name="Li Z."/>
            <person name="Liu W."/>
            <person name="Liu X."/>
            <person name="Perez L."/>
            <person name="Shen H."/>
            <person name="Wang Q."/>
            <person name="Watt J."/>
            <person name="Xi L."/>
            <person name="Xin Y."/>
            <person name="Zhou J."/>
            <person name="Deng J."/>
            <person name="Jiang H."/>
            <person name="Liu Y."/>
            <person name="Qu J."/>
            <person name="Song X.-Z."/>
            <person name="Zhang L."/>
            <person name="Villasana D."/>
            <person name="Johnson A."/>
            <person name="Liu J."/>
            <person name="Liyanage D."/>
            <person name="Lorensuhewa L."/>
            <person name="Robinson T."/>
            <person name="Song A."/>
            <person name="Song B.-B."/>
            <person name="Dinh H."/>
            <person name="Thornton R."/>
            <person name="Coyle M."/>
            <person name="Francisco L."/>
            <person name="Jackson L."/>
            <person name="Javaid M."/>
            <person name="Korchina V."/>
            <person name="Kovar C."/>
            <person name="Mata R."/>
            <person name="Mathew T."/>
            <person name="Ngo R."/>
            <person name="Nguyen L."/>
            <person name="Nguyen N."/>
            <person name="Okwuonu G."/>
            <person name="Ongeri F."/>
            <person name="Pham C."/>
            <person name="Simmons D."/>
            <person name="Wilczek-Boney K."/>
            <person name="Hale W."/>
            <person name="Jakkamsetti A."/>
            <person name="Pham P."/>
            <person name="Ruth R."/>
            <person name="San Lucas F."/>
            <person name="Warren J."/>
            <person name="Zhang J."/>
            <person name="Zhao Z."/>
            <person name="Zhou C."/>
            <person name="Zhu D."/>
            <person name="Lee S."/>
            <person name="Bess C."/>
            <person name="Blankenburg K."/>
            <person name="Forbes L."/>
            <person name="Fu Q."/>
            <person name="Gubbala S."/>
            <person name="Hirani K."/>
            <person name="Jayaseelan J.C."/>
            <person name="Lara F."/>
            <person name="Munidasa M."/>
            <person name="Palculict T."/>
            <person name="Patil S."/>
            <person name="Pu L.-L."/>
            <person name="Saada N."/>
            <person name="Tang L."/>
            <person name="Weissenberger G."/>
            <person name="Zhu Y."/>
            <person name="Hemphill L."/>
            <person name="Shang Y."/>
            <person name="Youmans B."/>
            <person name="Ayvaz T."/>
            <person name="Ross M."/>
            <person name="Santibanez J."/>
            <person name="Aqrawi P."/>
            <person name="Gross S."/>
            <person name="Joshi V."/>
            <person name="Fowler G."/>
            <person name="Nazareth L."/>
            <person name="Reid J."/>
            <person name="Worley K."/>
            <person name="Petrosino J."/>
            <person name="Highlander S."/>
            <person name="Gibbs R."/>
        </authorList>
    </citation>
    <scope>NUCLEOTIDE SEQUENCE [LARGE SCALE GENOMIC DNA]</scope>
    <source>
        <strain evidence="1">ATCC 33707</strain>
    </source>
</reference>
<dbReference type="Proteomes" id="UP000004245">
    <property type="component" value="Unassembled WGS sequence"/>
</dbReference>